<keyword evidence="3" id="KW-0813">Transport</keyword>
<dbReference type="InterPro" id="IPR058533">
    <property type="entry name" value="Cation_efflux_TM"/>
</dbReference>
<dbReference type="PANTHER" id="PTHR11562:SF17">
    <property type="entry name" value="RE54080P-RELATED"/>
    <property type="match status" value="1"/>
</dbReference>
<keyword evidence="3" id="KW-0406">Ion transport</keyword>
<evidence type="ECO:0000256" key="6">
    <source>
        <dbReference type="SAM" id="Phobius"/>
    </source>
</evidence>
<dbReference type="GO" id="GO:0005886">
    <property type="term" value="C:plasma membrane"/>
    <property type="evidence" value="ECO:0007669"/>
    <property type="project" value="TreeGrafter"/>
</dbReference>
<keyword evidence="5 6" id="KW-0472">Membrane</keyword>
<comment type="caution">
    <text evidence="8">The sequence shown here is derived from an EMBL/GenBank/DDBJ whole genome shotgun (WGS) entry which is preliminary data.</text>
</comment>
<name>A0A423PZN3_9GAMM</name>
<dbReference type="Proteomes" id="UP000285310">
    <property type="component" value="Unassembled WGS sequence"/>
</dbReference>
<dbReference type="GO" id="GO:0005385">
    <property type="term" value="F:zinc ion transmembrane transporter activity"/>
    <property type="evidence" value="ECO:0007669"/>
    <property type="project" value="TreeGrafter"/>
</dbReference>
<dbReference type="InterPro" id="IPR027469">
    <property type="entry name" value="Cation_efflux_TMD_sf"/>
</dbReference>
<protein>
    <submittedName>
        <fullName evidence="8">Cation diffusion facilitator family transporter</fullName>
    </submittedName>
</protein>
<reference evidence="8 9" key="1">
    <citation type="submission" date="2013-10" db="EMBL/GenBank/DDBJ databases">
        <title>Salinisphaera japonica YTM-1 Genome Sequencing.</title>
        <authorList>
            <person name="Lai Q."/>
            <person name="Li C."/>
            <person name="Shao Z."/>
        </authorList>
    </citation>
    <scope>NUCLEOTIDE SEQUENCE [LARGE SCALE GENOMIC DNA]</scope>
    <source>
        <strain evidence="8 9">YTM-1</strain>
    </source>
</reference>
<keyword evidence="3" id="KW-0862">Zinc</keyword>
<dbReference type="NCBIfam" id="TIGR01297">
    <property type="entry name" value="CDF"/>
    <property type="match status" value="1"/>
</dbReference>
<evidence type="ECO:0000256" key="1">
    <source>
        <dbReference type="ARBA" id="ARBA00004141"/>
    </source>
</evidence>
<comment type="subcellular location">
    <subcellularLocation>
        <location evidence="1">Membrane</location>
        <topology evidence="1">Multi-pass membrane protein</topology>
    </subcellularLocation>
</comment>
<sequence>MAGCCCNEHEIASRGLQARQKRMLWLVLTINAVMFVTEFTAGLIAGSTALLADSLDMLGDTMVYSLSLLVLARSPRWKALSAGVKGTIMLGFGGLVLIEAAYKAYAGSAPVSVAMMSVGAVALVANIACLILLTRHREDDVNMRSAWICSRNDLFANSGVIIAGALVWATASVWPDVLVGSAIAVLFVSSGWGVLRDARARYRQAGQLRPDSSTA</sequence>
<feature type="transmembrane region" description="Helical" evidence="6">
    <location>
        <begin position="111"/>
        <end position="133"/>
    </location>
</feature>
<dbReference type="SUPFAM" id="SSF161111">
    <property type="entry name" value="Cation efflux protein transmembrane domain-like"/>
    <property type="match status" value="1"/>
</dbReference>
<evidence type="ECO:0000313" key="9">
    <source>
        <dbReference type="Proteomes" id="UP000285310"/>
    </source>
</evidence>
<proteinExistence type="predicted"/>
<feature type="domain" description="Cation efflux protein transmembrane" evidence="7">
    <location>
        <begin position="24"/>
        <end position="198"/>
    </location>
</feature>
<dbReference type="InParanoid" id="A0A423PZN3"/>
<feature type="transmembrane region" description="Helical" evidence="6">
    <location>
        <begin position="177"/>
        <end position="195"/>
    </location>
</feature>
<dbReference type="InterPro" id="IPR050681">
    <property type="entry name" value="CDF/SLC30A"/>
</dbReference>
<feature type="transmembrane region" description="Helical" evidence="6">
    <location>
        <begin position="154"/>
        <end position="171"/>
    </location>
</feature>
<evidence type="ECO:0000313" key="8">
    <source>
        <dbReference type="EMBL" id="ROO31151.1"/>
    </source>
</evidence>
<keyword evidence="3" id="KW-0864">Zinc transport</keyword>
<gene>
    <name evidence="8" type="ORF">SAJA_03460</name>
</gene>
<dbReference type="OrthoDB" id="9799649at2"/>
<dbReference type="RefSeq" id="WP_123657246.1">
    <property type="nucleotide sequence ID" value="NZ_AYKG01000007.1"/>
</dbReference>
<keyword evidence="9" id="KW-1185">Reference proteome</keyword>
<keyword evidence="2 6" id="KW-0812">Transmembrane</keyword>
<dbReference type="PANTHER" id="PTHR11562">
    <property type="entry name" value="CATION EFFLUX PROTEIN/ ZINC TRANSPORTER"/>
    <property type="match status" value="1"/>
</dbReference>
<feature type="transmembrane region" description="Helical" evidence="6">
    <location>
        <begin position="86"/>
        <end position="105"/>
    </location>
</feature>
<dbReference type="Gene3D" id="1.20.1510.10">
    <property type="entry name" value="Cation efflux protein transmembrane domain"/>
    <property type="match status" value="1"/>
</dbReference>
<dbReference type="InterPro" id="IPR002524">
    <property type="entry name" value="Cation_efflux"/>
</dbReference>
<evidence type="ECO:0000256" key="5">
    <source>
        <dbReference type="ARBA" id="ARBA00023136"/>
    </source>
</evidence>
<dbReference type="AlphaFoldDB" id="A0A423PZN3"/>
<organism evidence="8 9">
    <name type="scientific">Salinisphaera japonica YTM-1</name>
    <dbReference type="NCBI Taxonomy" id="1209778"/>
    <lineage>
        <taxon>Bacteria</taxon>
        <taxon>Pseudomonadati</taxon>
        <taxon>Pseudomonadota</taxon>
        <taxon>Gammaproteobacteria</taxon>
        <taxon>Salinisphaerales</taxon>
        <taxon>Salinisphaeraceae</taxon>
        <taxon>Salinisphaera</taxon>
    </lineage>
</organism>
<dbReference type="Pfam" id="PF01545">
    <property type="entry name" value="Cation_efflux"/>
    <property type="match status" value="1"/>
</dbReference>
<dbReference type="EMBL" id="AYKG01000007">
    <property type="protein sequence ID" value="ROO31151.1"/>
    <property type="molecule type" value="Genomic_DNA"/>
</dbReference>
<accession>A0A423PZN3</accession>
<evidence type="ECO:0000256" key="2">
    <source>
        <dbReference type="ARBA" id="ARBA00022692"/>
    </source>
</evidence>
<evidence type="ECO:0000259" key="7">
    <source>
        <dbReference type="Pfam" id="PF01545"/>
    </source>
</evidence>
<evidence type="ECO:0000256" key="4">
    <source>
        <dbReference type="ARBA" id="ARBA00022989"/>
    </source>
</evidence>
<keyword evidence="4 6" id="KW-1133">Transmembrane helix</keyword>
<feature type="transmembrane region" description="Helical" evidence="6">
    <location>
        <begin position="23"/>
        <end position="45"/>
    </location>
</feature>
<evidence type="ECO:0000256" key="3">
    <source>
        <dbReference type="ARBA" id="ARBA00022906"/>
    </source>
</evidence>
<feature type="transmembrane region" description="Helical" evidence="6">
    <location>
        <begin position="57"/>
        <end position="74"/>
    </location>
</feature>